<evidence type="ECO:0000313" key="2">
    <source>
        <dbReference type="EMBL" id="KOO33275.1"/>
    </source>
</evidence>
<proteinExistence type="predicted"/>
<dbReference type="SUPFAM" id="SSF53448">
    <property type="entry name" value="Nucleotide-diphospho-sugar transferases"/>
    <property type="match status" value="1"/>
</dbReference>
<gene>
    <name evidence="2" type="ORF">Ctob_014908</name>
</gene>
<dbReference type="Pfam" id="PF01738">
    <property type="entry name" value="DLH"/>
    <property type="match status" value="1"/>
</dbReference>
<evidence type="ECO:0000259" key="1">
    <source>
        <dbReference type="Pfam" id="PF01738"/>
    </source>
</evidence>
<comment type="caution">
    <text evidence="2">The sequence shown here is derived from an EMBL/GenBank/DDBJ whole genome shotgun (WGS) entry which is preliminary data.</text>
</comment>
<dbReference type="GO" id="GO:0016787">
    <property type="term" value="F:hydrolase activity"/>
    <property type="evidence" value="ECO:0007669"/>
    <property type="project" value="InterPro"/>
</dbReference>
<accession>A0A0M0K382</accession>
<protein>
    <submittedName>
        <fullName evidence="2">Carboxymethylenebutenolidase-like protein</fullName>
    </submittedName>
</protein>
<name>A0A0M0K382_9EUKA</name>
<evidence type="ECO:0000313" key="3">
    <source>
        <dbReference type="Proteomes" id="UP000037460"/>
    </source>
</evidence>
<feature type="domain" description="Dienelactone hydrolase" evidence="1">
    <location>
        <begin position="291"/>
        <end position="509"/>
    </location>
</feature>
<dbReference type="Pfam" id="PF04488">
    <property type="entry name" value="Gly_transf_sug"/>
    <property type="match status" value="1"/>
</dbReference>
<keyword evidence="3" id="KW-1185">Reference proteome</keyword>
<dbReference type="AlphaFoldDB" id="A0A0M0K382"/>
<dbReference type="Gene3D" id="3.90.550.20">
    <property type="match status" value="1"/>
</dbReference>
<reference evidence="3" key="1">
    <citation type="journal article" date="2015" name="PLoS Genet.">
        <title>Genome Sequence and Transcriptome Analyses of Chrysochromulina tobin: Metabolic Tools for Enhanced Algal Fitness in the Prominent Order Prymnesiales (Haptophyceae).</title>
        <authorList>
            <person name="Hovde B.T."/>
            <person name="Deodato C.R."/>
            <person name="Hunsperger H.M."/>
            <person name="Ryken S.A."/>
            <person name="Yost W."/>
            <person name="Jha R.K."/>
            <person name="Patterson J."/>
            <person name="Monnat R.J. Jr."/>
            <person name="Barlow S.B."/>
            <person name="Starkenburg S.R."/>
            <person name="Cattolico R.A."/>
        </authorList>
    </citation>
    <scope>NUCLEOTIDE SEQUENCE</scope>
    <source>
        <strain evidence="3">CCMP291</strain>
    </source>
</reference>
<dbReference type="PANTHER" id="PTHR17630:SF44">
    <property type="entry name" value="PROTEIN AIM2"/>
    <property type="match status" value="1"/>
</dbReference>
<sequence length="511" mass="55393">MPETASPYSVLSVLDPSELAAGLGAANISFHRPAAASPSALPAQAIPRHILQTGLTWPHAYKRHAGYIHSWLDANPEYEYSFFGDEHALRFVERHGTERERDAYRRILTGSQRADLFRIIFLKMAGGVYADLDEELRYPLRMLFGGKDMKGRKVPLSSSAVIGSFFPFEFLLYVPQHPILLSTARVMTDGILEQVGLLKNKSKHACYSPHTCIIRVTGPLGYTSGVGDATIKGGCGNRVRTPNPNQCAMNSRDPLLRKTFICSDDEGDATYTALGHVEKLDAVELYLAPVPASVTKGLLLFPDVWGWNGGRVRAIADALANEGYVVAVPKLLTPCLGEGTDGDALPPDGQFSMDWMKGFPWTTQKPKVDAALGLLRSKGATKIGVMGFCYGGHPCCWTSSEHEDVLAGVVCHPSMQLEAFAFGGDCAALMKSVKCPFLLAPAGNDMATWGPEAPFVAALMESVKGAECVIKGYPEMSHGWSVRGDVSDAAVKRDVELVMADTKAFFAKYLA</sequence>
<dbReference type="EMBL" id="JWZX01001558">
    <property type="protein sequence ID" value="KOO33275.1"/>
    <property type="molecule type" value="Genomic_DNA"/>
</dbReference>
<dbReference type="InterPro" id="IPR002925">
    <property type="entry name" value="Dienelactn_hydro"/>
</dbReference>
<dbReference type="InterPro" id="IPR007577">
    <property type="entry name" value="GlycoTrfase_DXD_sugar-bd_CS"/>
</dbReference>
<dbReference type="Gene3D" id="3.40.50.1820">
    <property type="entry name" value="alpha/beta hydrolase"/>
    <property type="match status" value="1"/>
</dbReference>
<dbReference type="InterPro" id="IPR029058">
    <property type="entry name" value="AB_hydrolase_fold"/>
</dbReference>
<organism evidence="2 3">
    <name type="scientific">Chrysochromulina tobinii</name>
    <dbReference type="NCBI Taxonomy" id="1460289"/>
    <lineage>
        <taxon>Eukaryota</taxon>
        <taxon>Haptista</taxon>
        <taxon>Haptophyta</taxon>
        <taxon>Prymnesiophyceae</taxon>
        <taxon>Prymnesiales</taxon>
        <taxon>Chrysochromulinaceae</taxon>
        <taxon>Chrysochromulina</taxon>
    </lineage>
</organism>
<dbReference type="PANTHER" id="PTHR17630">
    <property type="entry name" value="DIENELACTONE HYDROLASE"/>
    <property type="match status" value="1"/>
</dbReference>
<dbReference type="OrthoDB" id="17560at2759"/>
<dbReference type="InterPro" id="IPR029044">
    <property type="entry name" value="Nucleotide-diphossugar_trans"/>
</dbReference>
<dbReference type="Proteomes" id="UP000037460">
    <property type="component" value="Unassembled WGS sequence"/>
</dbReference>
<dbReference type="SUPFAM" id="SSF53474">
    <property type="entry name" value="alpha/beta-Hydrolases"/>
    <property type="match status" value="1"/>
</dbReference>